<evidence type="ECO:0000256" key="2">
    <source>
        <dbReference type="ARBA" id="ARBA00006668"/>
    </source>
</evidence>
<name>A0AAJ7SQ60_PETMA</name>
<dbReference type="InterPro" id="IPR023803">
    <property type="entry name" value="Ribosomal_bS16_dom_sf"/>
</dbReference>
<dbReference type="FunFam" id="3.30.1320.10:FF:000004">
    <property type="entry name" value="28S ribosomal protein S16, mitochondrial"/>
    <property type="match status" value="1"/>
</dbReference>
<evidence type="ECO:0000256" key="7">
    <source>
        <dbReference type="ARBA" id="ARBA00035438"/>
    </source>
</evidence>
<dbReference type="PANTHER" id="PTHR12919:SF20">
    <property type="entry name" value="SMALL RIBOSOMAL SUBUNIT PROTEIN BS16M"/>
    <property type="match status" value="1"/>
</dbReference>
<evidence type="ECO:0000313" key="9">
    <source>
        <dbReference type="Proteomes" id="UP001318040"/>
    </source>
</evidence>
<organism evidence="9 10">
    <name type="scientific">Petromyzon marinus</name>
    <name type="common">Sea lamprey</name>
    <dbReference type="NCBI Taxonomy" id="7757"/>
    <lineage>
        <taxon>Eukaryota</taxon>
        <taxon>Metazoa</taxon>
        <taxon>Chordata</taxon>
        <taxon>Craniata</taxon>
        <taxon>Vertebrata</taxon>
        <taxon>Cyclostomata</taxon>
        <taxon>Hyperoartia</taxon>
        <taxon>Petromyzontiformes</taxon>
        <taxon>Petromyzontidae</taxon>
        <taxon>Petromyzon</taxon>
    </lineage>
</organism>
<dbReference type="Proteomes" id="UP001318040">
    <property type="component" value="Chromosome 5"/>
</dbReference>
<proteinExistence type="inferred from homology"/>
<evidence type="ECO:0000256" key="5">
    <source>
        <dbReference type="ARBA" id="ARBA00023274"/>
    </source>
</evidence>
<comment type="similarity">
    <text evidence="2">Belongs to the bacterial ribosomal protein bS16 family.</text>
</comment>
<dbReference type="GO" id="GO:0003735">
    <property type="term" value="F:structural constituent of ribosome"/>
    <property type="evidence" value="ECO:0007669"/>
    <property type="project" value="InterPro"/>
</dbReference>
<reference evidence="10" key="1">
    <citation type="submission" date="2025-08" db="UniProtKB">
        <authorList>
            <consortium name="RefSeq"/>
        </authorList>
    </citation>
    <scope>IDENTIFICATION</scope>
    <source>
        <tissue evidence="10">Sperm</tissue>
    </source>
</reference>
<keyword evidence="3 10" id="KW-0689">Ribosomal protein</keyword>
<dbReference type="Gene3D" id="3.30.1320.10">
    <property type="match status" value="1"/>
</dbReference>
<keyword evidence="4" id="KW-0496">Mitochondrion</keyword>
<dbReference type="GO" id="GO:0032543">
    <property type="term" value="P:mitochondrial translation"/>
    <property type="evidence" value="ECO:0007669"/>
    <property type="project" value="TreeGrafter"/>
</dbReference>
<evidence type="ECO:0000256" key="3">
    <source>
        <dbReference type="ARBA" id="ARBA00022980"/>
    </source>
</evidence>
<feature type="region of interest" description="Disordered" evidence="8">
    <location>
        <begin position="161"/>
        <end position="187"/>
    </location>
</feature>
<gene>
    <name evidence="10" type="primary">MRPS16</name>
</gene>
<dbReference type="GO" id="GO:0005743">
    <property type="term" value="C:mitochondrial inner membrane"/>
    <property type="evidence" value="ECO:0007669"/>
    <property type="project" value="UniProtKB-ARBA"/>
</dbReference>
<protein>
    <recommendedName>
        <fullName evidence="6">Small ribosomal subunit protein bS16m</fullName>
    </recommendedName>
    <alternativeName>
        <fullName evidence="7">28S ribosomal protein S16, mitochondrial</fullName>
    </alternativeName>
</protein>
<evidence type="ECO:0000256" key="4">
    <source>
        <dbReference type="ARBA" id="ARBA00023128"/>
    </source>
</evidence>
<dbReference type="AlphaFoldDB" id="A0AAJ7SQ60"/>
<dbReference type="NCBIfam" id="TIGR00002">
    <property type="entry name" value="S16"/>
    <property type="match status" value="1"/>
</dbReference>
<dbReference type="Pfam" id="PF00886">
    <property type="entry name" value="Ribosomal_S16"/>
    <property type="match status" value="1"/>
</dbReference>
<dbReference type="InterPro" id="IPR000307">
    <property type="entry name" value="Ribosomal_bS16"/>
</dbReference>
<evidence type="ECO:0000256" key="1">
    <source>
        <dbReference type="ARBA" id="ARBA00004173"/>
    </source>
</evidence>
<evidence type="ECO:0000256" key="6">
    <source>
        <dbReference type="ARBA" id="ARBA00035263"/>
    </source>
</evidence>
<dbReference type="HAMAP" id="MF_00385">
    <property type="entry name" value="Ribosomal_bS16"/>
    <property type="match status" value="1"/>
</dbReference>
<dbReference type="RefSeq" id="XP_032802741.1">
    <property type="nucleotide sequence ID" value="XM_032946850.1"/>
</dbReference>
<evidence type="ECO:0000313" key="10">
    <source>
        <dbReference type="RefSeq" id="XP_032802741.1"/>
    </source>
</evidence>
<dbReference type="PANTHER" id="PTHR12919">
    <property type="entry name" value="30S RIBOSOMAL PROTEIN S16"/>
    <property type="match status" value="1"/>
</dbReference>
<keyword evidence="5" id="KW-0687">Ribonucleoprotein</keyword>
<dbReference type="GO" id="GO:0005763">
    <property type="term" value="C:mitochondrial small ribosomal subunit"/>
    <property type="evidence" value="ECO:0007669"/>
    <property type="project" value="TreeGrafter"/>
</dbReference>
<keyword evidence="9" id="KW-1185">Reference proteome</keyword>
<dbReference type="KEGG" id="pmrn:116939009"/>
<evidence type="ECO:0000256" key="8">
    <source>
        <dbReference type="SAM" id="MobiDB-lite"/>
    </source>
</evidence>
<sequence length="187" mass="21030">MNIHRRHSPLLHPPAVVIEDSARARRGLLRLSARARLAPGSVQRKERDTRKKVTMVHLGLALSRRYVSGHIVIRMALGGCTNRPVYNIVTMFNKRARDAPYLEQVGTYDPMPNAWGQRLVGVNLERISYWLASGAQLSTPVAKLLGLSGFLPLHPMTITAAERKQRQHEKQQRAEAEASRVEEKAES</sequence>
<accession>A0AAJ7SQ60</accession>
<comment type="subcellular location">
    <subcellularLocation>
        <location evidence="1">Mitochondrion</location>
    </subcellularLocation>
</comment>
<dbReference type="CTD" id="51021"/>
<dbReference type="SUPFAM" id="SSF54565">
    <property type="entry name" value="Ribosomal protein S16"/>
    <property type="match status" value="1"/>
</dbReference>